<dbReference type="Gramene" id="OMERI12G09310.1">
    <property type="protein sequence ID" value="OMERI12G09310.1"/>
    <property type="gene ID" value="OMERI12G09310"/>
</dbReference>
<name>A0A0E0FCF9_9ORYZ</name>
<keyword evidence="2" id="KW-1185">Reference proteome</keyword>
<evidence type="ECO:0000313" key="2">
    <source>
        <dbReference type="Proteomes" id="UP000008021"/>
    </source>
</evidence>
<dbReference type="AlphaFoldDB" id="A0A0E0FCF9"/>
<reference evidence="1" key="1">
    <citation type="submission" date="2015-04" db="UniProtKB">
        <authorList>
            <consortium name="EnsemblPlants"/>
        </authorList>
    </citation>
    <scope>IDENTIFICATION</scope>
</reference>
<proteinExistence type="predicted"/>
<reference evidence="1" key="2">
    <citation type="submission" date="2018-05" db="EMBL/GenBank/DDBJ databases">
        <title>OmerRS3 (Oryza meridionalis Reference Sequence Version 3).</title>
        <authorList>
            <person name="Zhang J."/>
            <person name="Kudrna D."/>
            <person name="Lee S."/>
            <person name="Talag J."/>
            <person name="Welchert J."/>
            <person name="Wing R.A."/>
        </authorList>
    </citation>
    <scope>NUCLEOTIDE SEQUENCE [LARGE SCALE GENOMIC DNA]</scope>
    <source>
        <strain evidence="1">cv. OR44</strain>
    </source>
</reference>
<dbReference type="EnsemblPlants" id="OMERI12G09310.1">
    <property type="protein sequence ID" value="OMERI12G09310.1"/>
    <property type="gene ID" value="OMERI12G09310"/>
</dbReference>
<accession>A0A0E0FCF9</accession>
<dbReference type="STRING" id="40149.A0A0E0FCF9"/>
<dbReference type="HOGENOM" id="CLU_2214271_0_0_1"/>
<organism evidence="1">
    <name type="scientific">Oryza meridionalis</name>
    <dbReference type="NCBI Taxonomy" id="40149"/>
    <lineage>
        <taxon>Eukaryota</taxon>
        <taxon>Viridiplantae</taxon>
        <taxon>Streptophyta</taxon>
        <taxon>Embryophyta</taxon>
        <taxon>Tracheophyta</taxon>
        <taxon>Spermatophyta</taxon>
        <taxon>Magnoliopsida</taxon>
        <taxon>Liliopsida</taxon>
        <taxon>Poales</taxon>
        <taxon>Poaceae</taxon>
        <taxon>BOP clade</taxon>
        <taxon>Oryzoideae</taxon>
        <taxon>Oryzeae</taxon>
        <taxon>Oryzinae</taxon>
        <taxon>Oryza</taxon>
    </lineage>
</organism>
<dbReference type="Proteomes" id="UP000008021">
    <property type="component" value="Chromosome 12"/>
</dbReference>
<sequence length="109" mass="11762">MWAFLISPPLRDAPPPSVAGAVERACPAVRLFGSAAARVRALRGVQLIETVAMKVAPFLKKNDTFVAALKKELSEHIADVHVQNDFLDGMFTFCGATMAPAPLNAKERD</sequence>
<evidence type="ECO:0000313" key="1">
    <source>
        <dbReference type="EnsemblPlants" id="OMERI12G09310.1"/>
    </source>
</evidence>
<protein>
    <submittedName>
        <fullName evidence="1">Uncharacterized protein</fullName>
    </submittedName>
</protein>